<dbReference type="RefSeq" id="WP_010749815.1">
    <property type="nucleotide sequence ID" value="NZ_CP046123.1"/>
</dbReference>
<evidence type="ECO:0000313" key="3">
    <source>
        <dbReference type="EMBL" id="RHK08007.1"/>
    </source>
</evidence>
<dbReference type="OrthoDB" id="9814826at2"/>
<accession>A0A1G9A779</accession>
<dbReference type="AlphaFoldDB" id="A0A1G9A779"/>
<evidence type="ECO:0000313" key="5">
    <source>
        <dbReference type="Proteomes" id="UP000422837"/>
    </source>
</evidence>
<protein>
    <submittedName>
        <fullName evidence="3">PadR family transcriptional regulator</fullName>
    </submittedName>
</protein>
<dbReference type="Pfam" id="PF03551">
    <property type="entry name" value="PadR"/>
    <property type="match status" value="1"/>
</dbReference>
<reference evidence="2 5" key="2">
    <citation type="submission" date="2019-11" db="EMBL/GenBank/DDBJ databases">
        <title>Detection and genome characteristic of a blood enterococcus casselifavus isolate from Zhengzhou,china.</title>
        <authorList>
            <person name="Wen P."/>
        </authorList>
    </citation>
    <scope>NUCLEOTIDE SEQUENCE [LARGE SCALE GENOMIC DNA]</scope>
    <source>
        <strain evidence="2 5">EC291</strain>
    </source>
</reference>
<reference evidence="3 4" key="1">
    <citation type="submission" date="2018-08" db="EMBL/GenBank/DDBJ databases">
        <title>A genome reference for cultivated species of the human gut microbiota.</title>
        <authorList>
            <person name="Zou Y."/>
            <person name="Xue W."/>
            <person name="Luo G."/>
        </authorList>
    </citation>
    <scope>NUCLEOTIDE SEQUENCE [LARGE SCALE GENOMIC DNA]</scope>
    <source>
        <strain evidence="3 4">AF48-16</strain>
    </source>
</reference>
<dbReference type="SUPFAM" id="SSF46785">
    <property type="entry name" value="Winged helix' DNA-binding domain"/>
    <property type="match status" value="1"/>
</dbReference>
<proteinExistence type="predicted"/>
<dbReference type="InterPro" id="IPR005149">
    <property type="entry name" value="Tscrpt_reg_PadR_N"/>
</dbReference>
<gene>
    <name evidence="3" type="ORF">DW084_02505</name>
    <name evidence="2" type="ORF">GFU50_13720</name>
</gene>
<dbReference type="InterPro" id="IPR036388">
    <property type="entry name" value="WH-like_DNA-bd_sf"/>
</dbReference>
<feature type="domain" description="Transcription regulator PadR N-terminal" evidence="1">
    <location>
        <begin position="14"/>
        <end position="80"/>
    </location>
</feature>
<evidence type="ECO:0000313" key="4">
    <source>
        <dbReference type="Proteomes" id="UP000286288"/>
    </source>
</evidence>
<dbReference type="PANTHER" id="PTHR33169">
    <property type="entry name" value="PADR-FAMILY TRANSCRIPTIONAL REGULATOR"/>
    <property type="match status" value="1"/>
</dbReference>
<name>A0A1G9A779_ENTCA</name>
<dbReference type="Proteomes" id="UP000286288">
    <property type="component" value="Unassembled WGS sequence"/>
</dbReference>
<organism evidence="3 4">
    <name type="scientific">Enterococcus casseliflavus</name>
    <name type="common">Enterococcus flavescens</name>
    <dbReference type="NCBI Taxonomy" id="37734"/>
    <lineage>
        <taxon>Bacteria</taxon>
        <taxon>Bacillati</taxon>
        <taxon>Bacillota</taxon>
        <taxon>Bacilli</taxon>
        <taxon>Lactobacillales</taxon>
        <taxon>Enterococcaceae</taxon>
        <taxon>Enterococcus</taxon>
    </lineage>
</organism>
<dbReference type="Gene3D" id="1.10.10.10">
    <property type="entry name" value="Winged helix-like DNA-binding domain superfamily/Winged helix DNA-binding domain"/>
    <property type="match status" value="1"/>
</dbReference>
<dbReference type="Proteomes" id="UP000422837">
    <property type="component" value="Chromosome"/>
</dbReference>
<dbReference type="PANTHER" id="PTHR33169:SF13">
    <property type="entry name" value="PADR-FAMILY TRANSCRIPTIONAL REGULATOR"/>
    <property type="match status" value="1"/>
</dbReference>
<sequence length="108" mass="12536">MDEALTDSTYLILLALLKPKHGYLIMKQIHELSQGTFEIGPATMYTILKKLTKKGWIDLEESVDRKKIYQITPEGRQVLERDIQRRKLFYQIGEQVFEALGGEQDGHQ</sequence>
<dbReference type="InterPro" id="IPR052509">
    <property type="entry name" value="Metal_resp_DNA-bind_regulator"/>
</dbReference>
<dbReference type="EMBL" id="CP046123">
    <property type="protein sequence ID" value="QGN30503.1"/>
    <property type="molecule type" value="Genomic_DNA"/>
</dbReference>
<dbReference type="EMBL" id="QRMZ01000002">
    <property type="protein sequence ID" value="RHK08007.1"/>
    <property type="molecule type" value="Genomic_DNA"/>
</dbReference>
<evidence type="ECO:0000313" key="2">
    <source>
        <dbReference type="EMBL" id="QGN30503.1"/>
    </source>
</evidence>
<dbReference type="InterPro" id="IPR036390">
    <property type="entry name" value="WH_DNA-bd_sf"/>
</dbReference>
<evidence type="ECO:0000259" key="1">
    <source>
        <dbReference type="Pfam" id="PF03551"/>
    </source>
</evidence>